<evidence type="ECO:0008006" key="3">
    <source>
        <dbReference type="Google" id="ProtNLM"/>
    </source>
</evidence>
<dbReference type="EMBL" id="JABCKV010000786">
    <property type="protein sequence ID" value="KAG5640384.1"/>
    <property type="molecule type" value="Genomic_DNA"/>
</dbReference>
<dbReference type="Proteomes" id="UP000775547">
    <property type="component" value="Unassembled WGS sequence"/>
</dbReference>
<keyword evidence="2" id="KW-1185">Reference proteome</keyword>
<proteinExistence type="predicted"/>
<sequence>MAPASYFASHTRAIGWALMQMQEGHGANYMECIVQEITQFTSWEDFPDFFAWEFYKADVEHKHNIDSYIDSFQSLYQKAGYPARHHLIMKFRHDLSKKLSDQLRNISTGHPDDTQVEA</sequence>
<reference evidence="1" key="1">
    <citation type="submission" date="2020-07" db="EMBL/GenBank/DDBJ databases">
        <authorList>
            <person name="Nieuwenhuis M."/>
            <person name="Van De Peppel L.J.J."/>
        </authorList>
    </citation>
    <scope>NUCLEOTIDE SEQUENCE</scope>
    <source>
        <strain evidence="1">AP01</strain>
        <tissue evidence="1">Mycelium</tissue>
    </source>
</reference>
<organism evidence="1 2">
    <name type="scientific">Asterophora parasitica</name>
    <dbReference type="NCBI Taxonomy" id="117018"/>
    <lineage>
        <taxon>Eukaryota</taxon>
        <taxon>Fungi</taxon>
        <taxon>Dikarya</taxon>
        <taxon>Basidiomycota</taxon>
        <taxon>Agaricomycotina</taxon>
        <taxon>Agaricomycetes</taxon>
        <taxon>Agaricomycetidae</taxon>
        <taxon>Agaricales</taxon>
        <taxon>Tricholomatineae</taxon>
        <taxon>Lyophyllaceae</taxon>
        <taxon>Asterophora</taxon>
    </lineage>
</organism>
<comment type="caution">
    <text evidence="1">The sequence shown here is derived from an EMBL/GenBank/DDBJ whole genome shotgun (WGS) entry which is preliminary data.</text>
</comment>
<protein>
    <recommendedName>
        <fullName evidence="3">Retrotransposon gag domain-containing protein</fullName>
    </recommendedName>
</protein>
<accession>A0A9P7G090</accession>
<name>A0A9P7G090_9AGAR</name>
<evidence type="ECO:0000313" key="2">
    <source>
        <dbReference type="Proteomes" id="UP000775547"/>
    </source>
</evidence>
<reference evidence="1" key="2">
    <citation type="submission" date="2021-10" db="EMBL/GenBank/DDBJ databases">
        <title>Phylogenomics reveals ancestral predisposition of the termite-cultivated fungus Termitomyces towards a domesticated lifestyle.</title>
        <authorList>
            <person name="Auxier B."/>
            <person name="Grum-Grzhimaylo A."/>
            <person name="Cardenas M.E."/>
            <person name="Lodge J.D."/>
            <person name="Laessoe T."/>
            <person name="Pedersen O."/>
            <person name="Smith M.E."/>
            <person name="Kuyper T.W."/>
            <person name="Franco-Molano E.A."/>
            <person name="Baroni T.J."/>
            <person name="Aanen D.K."/>
        </authorList>
    </citation>
    <scope>NUCLEOTIDE SEQUENCE</scope>
    <source>
        <strain evidence="1">AP01</strain>
        <tissue evidence="1">Mycelium</tissue>
    </source>
</reference>
<dbReference type="AlphaFoldDB" id="A0A9P7G090"/>
<evidence type="ECO:0000313" key="1">
    <source>
        <dbReference type="EMBL" id="KAG5640384.1"/>
    </source>
</evidence>
<gene>
    <name evidence="1" type="ORF">DXG03_008849</name>
</gene>